<feature type="compositionally biased region" description="Polar residues" evidence="1">
    <location>
        <begin position="112"/>
        <end position="122"/>
    </location>
</feature>
<evidence type="ECO:0000313" key="3">
    <source>
        <dbReference type="Proteomes" id="UP000700334"/>
    </source>
</evidence>
<evidence type="ECO:0000313" key="2">
    <source>
        <dbReference type="EMBL" id="KAG8524690.1"/>
    </source>
</evidence>
<reference evidence="2" key="1">
    <citation type="journal article" date="2021" name="Evol. Appl.">
        <title>The genome of the Pyrenean desman and the effects of bottlenecks and inbreeding on the genomic landscape of an endangered species.</title>
        <authorList>
            <person name="Escoda L."/>
            <person name="Castresana J."/>
        </authorList>
    </citation>
    <scope>NUCLEOTIDE SEQUENCE</scope>
    <source>
        <strain evidence="2">IBE-C5619</strain>
    </source>
</reference>
<name>A0A8J6DZC9_GALPY</name>
<gene>
    <name evidence="2" type="ORF">J0S82_017668</name>
</gene>
<keyword evidence="3" id="KW-1185">Reference proteome</keyword>
<comment type="caution">
    <text evidence="2">The sequence shown here is derived from an EMBL/GenBank/DDBJ whole genome shotgun (WGS) entry which is preliminary data.</text>
</comment>
<feature type="region of interest" description="Disordered" evidence="1">
    <location>
        <begin position="101"/>
        <end position="130"/>
    </location>
</feature>
<proteinExistence type="predicted"/>
<accession>A0A8J6DZC9</accession>
<evidence type="ECO:0000256" key="1">
    <source>
        <dbReference type="SAM" id="MobiDB-lite"/>
    </source>
</evidence>
<protein>
    <submittedName>
        <fullName evidence="2">Uncharacterized protein</fullName>
    </submittedName>
</protein>
<dbReference type="Proteomes" id="UP000700334">
    <property type="component" value="Unassembled WGS sequence"/>
</dbReference>
<dbReference type="EMBL" id="JAGFMF010011380">
    <property type="protein sequence ID" value="KAG8524690.1"/>
    <property type="molecule type" value="Genomic_DNA"/>
</dbReference>
<organism evidence="2 3">
    <name type="scientific">Galemys pyrenaicus</name>
    <name type="common">Iberian desman</name>
    <name type="synonym">Pyrenean desman</name>
    <dbReference type="NCBI Taxonomy" id="202257"/>
    <lineage>
        <taxon>Eukaryota</taxon>
        <taxon>Metazoa</taxon>
        <taxon>Chordata</taxon>
        <taxon>Craniata</taxon>
        <taxon>Vertebrata</taxon>
        <taxon>Euteleostomi</taxon>
        <taxon>Mammalia</taxon>
        <taxon>Eutheria</taxon>
        <taxon>Laurasiatheria</taxon>
        <taxon>Eulipotyphla</taxon>
        <taxon>Talpidae</taxon>
        <taxon>Galemys</taxon>
    </lineage>
</organism>
<sequence>MLENILSLVPRSQPRSFCPRCNGRKLAGGVSKASCNPCGGYSEVYTVHCLIVEKYIALHTDAALICDGEHSSQEHSGSRHHGWGEELLTLKMLGQLPVDLPSSKPLLPGATTHPSNSEASSPNKREPKTIKMEPYLVKEYLGSGDLNQLLKNCPKAMASLNNYSSENDNEMETA</sequence>
<dbReference type="AlphaFoldDB" id="A0A8J6DZC9"/>